<sequence length="305" mass="35055">MSTATAQRSVETAPILELGITEWRAEECDRDNIASHLEKGDVLYFPSLPFALTPEESALLDPKYVSPKRKNIMYQADQDDIRGTADEVTEAQKQVLKGLLKRYADASYRLITDIIPEYKDKLHSPMNTLRLNAIDEWSDSHSFRKDDRRLHVDAFPSRPLHGKRIIRIFTNINPNGIPRKWRVGEAFPDLAKRLLPKIKPYSKLGATLLDTLQITKSKRTHYDHIMLQFHDIMKEDQEYQDRGIQWEVNFMPGSTWVCFSDQTPHAAMSGQFMLEQTFQLDVEDMVDSSQSPLKVLEGLVGKPLL</sequence>
<dbReference type="InterPro" id="IPR021266">
    <property type="entry name" value="Kdo_hydroxlase"/>
</dbReference>
<comment type="caution">
    <text evidence="1">The sequence shown here is derived from an EMBL/GenBank/DDBJ whole genome shotgun (WGS) entry which is preliminary data.</text>
</comment>
<organism evidence="1 2">
    <name type="scientific">Ignatzschineria ureiclastica</name>
    <dbReference type="NCBI Taxonomy" id="472582"/>
    <lineage>
        <taxon>Bacteria</taxon>
        <taxon>Pseudomonadati</taxon>
        <taxon>Pseudomonadota</taxon>
        <taxon>Gammaproteobacteria</taxon>
        <taxon>Cardiobacteriales</taxon>
        <taxon>Ignatzschineriaceae</taxon>
        <taxon>Ignatzschineria</taxon>
    </lineage>
</organism>
<evidence type="ECO:0000313" key="2">
    <source>
        <dbReference type="Proteomes" id="UP000245020"/>
    </source>
</evidence>
<accession>A0A2U2AHN0</accession>
<dbReference type="EMBL" id="QEWQ01000001">
    <property type="protein sequence ID" value="PWD82099.1"/>
    <property type="molecule type" value="Genomic_DNA"/>
</dbReference>
<reference evidence="2" key="1">
    <citation type="submission" date="2018-05" db="EMBL/GenBank/DDBJ databases">
        <title>Ignatzschineria dubaiensis sp. nov., isolated from necrotic foot tissues of dromedaries (Camelus dromedarius) and associated maggots in Dubai, United Arab Emirates.</title>
        <authorList>
            <person name="Tsang C.C."/>
            <person name="Tang J.Y.M."/>
            <person name="Fong J.Y.H."/>
            <person name="Kinne J."/>
            <person name="Lee H.H."/>
            <person name="Joseph M."/>
            <person name="Jose S."/>
            <person name="Schuster R.K."/>
            <person name="Tang Y."/>
            <person name="Sivakumar S."/>
            <person name="Chen J.H.K."/>
            <person name="Teng J.L.L."/>
            <person name="Lau S.K.P."/>
            <person name="Wernery U."/>
            <person name="Woo P.C.Y."/>
        </authorList>
    </citation>
    <scope>NUCLEOTIDE SEQUENCE [LARGE SCALE GENOMIC DNA]</scope>
    <source>
        <strain evidence="2">KCTC 22644</strain>
    </source>
</reference>
<dbReference type="Proteomes" id="UP000245020">
    <property type="component" value="Unassembled WGS sequence"/>
</dbReference>
<name>A0A2U2AHN0_9GAMM</name>
<gene>
    <name evidence="1" type="ORF">DC083_02660</name>
</gene>
<dbReference type="Pfam" id="PF11004">
    <property type="entry name" value="Kdo_hydroxy"/>
    <property type="match status" value="1"/>
</dbReference>
<dbReference type="RefSeq" id="WP_109188697.1">
    <property type="nucleotide sequence ID" value="NZ_BMYA01000001.1"/>
</dbReference>
<proteinExistence type="predicted"/>
<protein>
    <submittedName>
        <fullName evidence="1">3-deoxy-D-manno-oct-2-ulosonic acid (Kdo) hydroxylase</fullName>
    </submittedName>
</protein>
<dbReference type="OrthoDB" id="21302at2"/>
<keyword evidence="2" id="KW-1185">Reference proteome</keyword>
<dbReference type="AlphaFoldDB" id="A0A2U2AHN0"/>
<evidence type="ECO:0000313" key="1">
    <source>
        <dbReference type="EMBL" id="PWD82099.1"/>
    </source>
</evidence>